<feature type="region of interest" description="Disordered" evidence="6">
    <location>
        <begin position="1"/>
        <end position="28"/>
    </location>
</feature>
<dbReference type="InterPro" id="IPR007593">
    <property type="entry name" value="CD225/Dispanin_fam"/>
</dbReference>
<proteinExistence type="inferred from homology"/>
<evidence type="ECO:0000313" key="9">
    <source>
        <dbReference type="Proteomes" id="UP001648503"/>
    </source>
</evidence>
<reference evidence="8 9" key="1">
    <citation type="submission" date="2021-02" db="EMBL/GenBank/DDBJ databases">
        <title>Variation within the Batrachochytrium salamandrivorans European outbreak.</title>
        <authorList>
            <person name="Kelly M."/>
            <person name="Pasmans F."/>
            <person name="Shea T.P."/>
            <person name="Munoz J.F."/>
            <person name="Carranza S."/>
            <person name="Cuomo C.A."/>
            <person name="Martel A."/>
        </authorList>
    </citation>
    <scope>NUCLEOTIDE SEQUENCE [LARGE SCALE GENOMIC DNA]</scope>
    <source>
        <strain evidence="8 9">AMFP18/2</strain>
    </source>
</reference>
<accession>A0ABQ8FA14</accession>
<feature type="transmembrane region" description="Helical" evidence="7">
    <location>
        <begin position="310"/>
        <end position="337"/>
    </location>
</feature>
<feature type="region of interest" description="Disordered" evidence="6">
    <location>
        <begin position="137"/>
        <end position="158"/>
    </location>
</feature>
<organism evidence="8 9">
    <name type="scientific">Batrachochytrium salamandrivorans</name>
    <dbReference type="NCBI Taxonomy" id="1357716"/>
    <lineage>
        <taxon>Eukaryota</taxon>
        <taxon>Fungi</taxon>
        <taxon>Fungi incertae sedis</taxon>
        <taxon>Chytridiomycota</taxon>
        <taxon>Chytridiomycota incertae sedis</taxon>
        <taxon>Chytridiomycetes</taxon>
        <taxon>Rhizophydiales</taxon>
        <taxon>Rhizophydiales incertae sedis</taxon>
        <taxon>Batrachochytrium</taxon>
    </lineage>
</organism>
<feature type="transmembrane region" description="Helical" evidence="7">
    <location>
        <begin position="266"/>
        <end position="289"/>
    </location>
</feature>
<evidence type="ECO:0000256" key="2">
    <source>
        <dbReference type="ARBA" id="ARBA00006843"/>
    </source>
</evidence>
<evidence type="ECO:0000256" key="6">
    <source>
        <dbReference type="SAM" id="MobiDB-lite"/>
    </source>
</evidence>
<dbReference type="Pfam" id="PF04505">
    <property type="entry name" value="CD225"/>
    <property type="match status" value="1"/>
</dbReference>
<keyword evidence="5 7" id="KW-0472">Membrane</keyword>
<name>A0ABQ8FA14_9FUNG</name>
<comment type="subcellular location">
    <subcellularLocation>
        <location evidence="1">Membrane</location>
    </subcellularLocation>
</comment>
<feature type="compositionally biased region" description="Acidic residues" evidence="6">
    <location>
        <begin position="137"/>
        <end position="146"/>
    </location>
</feature>
<dbReference type="Proteomes" id="UP001648503">
    <property type="component" value="Unassembled WGS sequence"/>
</dbReference>
<comment type="similarity">
    <text evidence="2">Belongs to the CD225/Dispanin family.</text>
</comment>
<feature type="compositionally biased region" description="Polar residues" evidence="6">
    <location>
        <begin position="1"/>
        <end position="11"/>
    </location>
</feature>
<keyword evidence="3 7" id="KW-0812">Transmembrane</keyword>
<evidence type="ECO:0000313" key="8">
    <source>
        <dbReference type="EMBL" id="KAH6594527.1"/>
    </source>
</evidence>
<evidence type="ECO:0000256" key="3">
    <source>
        <dbReference type="ARBA" id="ARBA00022692"/>
    </source>
</evidence>
<evidence type="ECO:0000256" key="7">
    <source>
        <dbReference type="SAM" id="Phobius"/>
    </source>
</evidence>
<protein>
    <submittedName>
        <fullName evidence="8">Uncharacterized protein</fullName>
    </submittedName>
</protein>
<keyword evidence="9" id="KW-1185">Reference proteome</keyword>
<evidence type="ECO:0000256" key="1">
    <source>
        <dbReference type="ARBA" id="ARBA00004370"/>
    </source>
</evidence>
<dbReference type="EMBL" id="JAFCIX010000332">
    <property type="protein sequence ID" value="KAH6594527.1"/>
    <property type="molecule type" value="Genomic_DNA"/>
</dbReference>
<sequence>MQLAHSGSPTDQDPLLSASSHDGHQHNHHQLVMGSGSVVSHSQQPHGITAATTTATATEAIDPALPQREHSSPYSHGILARQPPVQPGYYRVQVDATPEKSVPQMQVPLTSSPKSMLPFVKRSQSLTALTVNVVDDDEAEDDETELDPGYYGGQNPINTTATSRLIPLRTPSIPTDANNGIQASPRVSLLGPVRRLSSLWKGVLRYVWPRRTSPTRSREMHQQQRRDHRFLYRRIVTDPNESLSNGDCPDTDLSLDAIHSFFGESVIVSLLSCCCLCSLPVGLLAVYYSSKVDSLILRGKIDLAIRYAHIARILLWTAVGITVTMYILAFIVIVQLLRSL</sequence>
<feature type="region of interest" description="Disordered" evidence="6">
    <location>
        <begin position="62"/>
        <end position="82"/>
    </location>
</feature>
<evidence type="ECO:0000256" key="4">
    <source>
        <dbReference type="ARBA" id="ARBA00022989"/>
    </source>
</evidence>
<keyword evidence="4 7" id="KW-1133">Transmembrane helix</keyword>
<evidence type="ECO:0000256" key="5">
    <source>
        <dbReference type="ARBA" id="ARBA00023136"/>
    </source>
</evidence>
<gene>
    <name evidence="8" type="ORF">BASA50_006477</name>
</gene>
<comment type="caution">
    <text evidence="8">The sequence shown here is derived from an EMBL/GenBank/DDBJ whole genome shotgun (WGS) entry which is preliminary data.</text>
</comment>